<keyword evidence="1" id="KW-0472">Membrane</keyword>
<sequence length="82" mass="9120">MFFSLTFPPQPRYFSAWSISSFRSWSSFSVCLIALLVFLYRFFISDTTSCNSKRAGGCSGRPEGIGTERNGLNPCARLFSSG</sequence>
<dbReference type="Proteomes" id="UP000005561">
    <property type="component" value="Unassembled WGS sequence"/>
</dbReference>
<dbReference type="EMBL" id="ACCL02000004">
    <property type="protein sequence ID" value="EET61808.1"/>
    <property type="molecule type" value="Genomic_DNA"/>
</dbReference>
<evidence type="ECO:0000313" key="2">
    <source>
        <dbReference type="EMBL" id="EET61808.1"/>
    </source>
</evidence>
<dbReference type="AlphaFoldDB" id="C6LBK6"/>
<evidence type="ECO:0000256" key="1">
    <source>
        <dbReference type="SAM" id="Phobius"/>
    </source>
</evidence>
<keyword evidence="1" id="KW-0812">Transmembrane</keyword>
<keyword evidence="3" id="KW-1185">Reference proteome</keyword>
<feature type="transmembrane region" description="Helical" evidence="1">
    <location>
        <begin position="25"/>
        <end position="44"/>
    </location>
</feature>
<protein>
    <submittedName>
        <fullName evidence="2">Uncharacterized protein</fullName>
    </submittedName>
</protein>
<gene>
    <name evidence="2" type="ORF">BRYFOR_06000</name>
</gene>
<accession>C6LBK6</accession>
<proteinExistence type="predicted"/>
<reference evidence="2" key="1">
    <citation type="submission" date="2009-07" db="EMBL/GenBank/DDBJ databases">
        <authorList>
            <person name="Weinstock G."/>
            <person name="Sodergren E."/>
            <person name="Clifton S."/>
            <person name="Fulton L."/>
            <person name="Fulton B."/>
            <person name="Courtney L."/>
            <person name="Fronick C."/>
            <person name="Harrison M."/>
            <person name="Strong C."/>
            <person name="Farmer C."/>
            <person name="Delahaunty K."/>
            <person name="Markovic C."/>
            <person name="Hall O."/>
            <person name="Minx P."/>
            <person name="Tomlinson C."/>
            <person name="Mitreva M."/>
            <person name="Nelson J."/>
            <person name="Hou S."/>
            <person name="Wollam A."/>
            <person name="Pepin K.H."/>
            <person name="Johnson M."/>
            <person name="Bhonagiri V."/>
            <person name="Nash W.E."/>
            <person name="Warren W."/>
            <person name="Chinwalla A."/>
            <person name="Mardis E.R."/>
            <person name="Wilson R.K."/>
        </authorList>
    </citation>
    <scope>NUCLEOTIDE SEQUENCE [LARGE SCALE GENOMIC DNA]</scope>
    <source>
        <strain evidence="2">DSM 14469</strain>
    </source>
</reference>
<comment type="caution">
    <text evidence="2">The sequence shown here is derived from an EMBL/GenBank/DDBJ whole genome shotgun (WGS) entry which is preliminary data.</text>
</comment>
<keyword evidence="1" id="KW-1133">Transmembrane helix</keyword>
<name>C6LBK6_9FIRM</name>
<evidence type="ECO:0000313" key="3">
    <source>
        <dbReference type="Proteomes" id="UP000005561"/>
    </source>
</evidence>
<organism evidence="2 3">
    <name type="scientific">Marvinbryantia formatexigens DSM 14469</name>
    <dbReference type="NCBI Taxonomy" id="478749"/>
    <lineage>
        <taxon>Bacteria</taxon>
        <taxon>Bacillati</taxon>
        <taxon>Bacillota</taxon>
        <taxon>Clostridia</taxon>
        <taxon>Lachnospirales</taxon>
        <taxon>Lachnospiraceae</taxon>
        <taxon>Marvinbryantia</taxon>
    </lineage>
</organism>